<dbReference type="PANTHER" id="PTHR43235:SF1">
    <property type="entry name" value="GLUTAMINE AMIDOTRANSFERASE PB2B2.05-RELATED"/>
    <property type="match status" value="1"/>
</dbReference>
<gene>
    <name evidence="1" type="ORF">GCM10007935_26750</name>
</gene>
<reference evidence="2" key="1">
    <citation type="journal article" date="2019" name="Int. J. Syst. Evol. Microbiol.">
        <title>The Global Catalogue of Microorganisms (GCM) 10K type strain sequencing project: providing services to taxonomists for standard genome sequencing and annotation.</title>
        <authorList>
            <consortium name="The Broad Institute Genomics Platform"/>
            <consortium name="The Broad Institute Genome Sequencing Center for Infectious Disease"/>
            <person name="Wu L."/>
            <person name="Ma J."/>
        </authorList>
    </citation>
    <scope>NUCLEOTIDE SEQUENCE [LARGE SCALE GENOMIC DNA]</scope>
    <source>
        <strain evidence="2">NBRC 109341</strain>
    </source>
</reference>
<dbReference type="Pfam" id="PF07722">
    <property type="entry name" value="Peptidase_C26"/>
    <property type="match status" value="1"/>
</dbReference>
<sequence>MPLRIGITARLLHDPPPGLGLPQKRLQFLESSMAHWIMGHGAIALMVPFIDEAAPVSPRRVPLAAIVDLLDGLVLQGGADISPGTYGATAGHSDWAGDPIRDRYELALLRGFIEAGKPVLGICRGAQLINVYHGGTLVQDIPSMWPNATVHQDTEHYDRLLHEVAFEPGSLLDGLYGSQASRHITSIHHQCVDRLGDGLAIEARSPVDGVVEAIRRQGPGFVLGVQWHPEFHLTPSEQRQGLLDSGPMMQAFLDAARQRADRHRPPA</sequence>
<evidence type="ECO:0000313" key="1">
    <source>
        <dbReference type="EMBL" id="GLS15242.1"/>
    </source>
</evidence>
<dbReference type="InterPro" id="IPR029062">
    <property type="entry name" value="Class_I_gatase-like"/>
</dbReference>
<organism evidence="1 2">
    <name type="scientific">Hydrogenophaga electricum</name>
    <dbReference type="NCBI Taxonomy" id="1230953"/>
    <lineage>
        <taxon>Bacteria</taxon>
        <taxon>Pseudomonadati</taxon>
        <taxon>Pseudomonadota</taxon>
        <taxon>Betaproteobacteria</taxon>
        <taxon>Burkholderiales</taxon>
        <taxon>Comamonadaceae</taxon>
        <taxon>Hydrogenophaga</taxon>
    </lineage>
</organism>
<dbReference type="SUPFAM" id="SSF52317">
    <property type="entry name" value="Class I glutamine amidotransferase-like"/>
    <property type="match status" value="1"/>
</dbReference>
<dbReference type="InterPro" id="IPR044668">
    <property type="entry name" value="PuuD-like"/>
</dbReference>
<dbReference type="Gene3D" id="3.40.50.880">
    <property type="match status" value="1"/>
</dbReference>
<dbReference type="EMBL" id="BSPB01000022">
    <property type="protein sequence ID" value="GLS15242.1"/>
    <property type="molecule type" value="Genomic_DNA"/>
</dbReference>
<dbReference type="PROSITE" id="PS51273">
    <property type="entry name" value="GATASE_TYPE_1"/>
    <property type="match status" value="1"/>
</dbReference>
<comment type="caution">
    <text evidence="1">The sequence shown here is derived from an EMBL/GenBank/DDBJ whole genome shotgun (WGS) entry which is preliminary data.</text>
</comment>
<dbReference type="Proteomes" id="UP001156903">
    <property type="component" value="Unassembled WGS sequence"/>
</dbReference>
<evidence type="ECO:0008006" key="3">
    <source>
        <dbReference type="Google" id="ProtNLM"/>
    </source>
</evidence>
<dbReference type="PANTHER" id="PTHR43235">
    <property type="entry name" value="GLUTAMINE AMIDOTRANSFERASE PB2B2.05-RELATED"/>
    <property type="match status" value="1"/>
</dbReference>
<name>A0ABQ6C4J5_9BURK</name>
<protein>
    <recommendedName>
        <fullName evidence="3">Peptidase C26</fullName>
    </recommendedName>
</protein>
<keyword evidence="2" id="KW-1185">Reference proteome</keyword>
<dbReference type="InterPro" id="IPR011697">
    <property type="entry name" value="Peptidase_C26"/>
</dbReference>
<dbReference type="RefSeq" id="WP_284308209.1">
    <property type="nucleotide sequence ID" value="NZ_BSPB01000022.1"/>
</dbReference>
<dbReference type="CDD" id="cd01745">
    <property type="entry name" value="GATase1_2"/>
    <property type="match status" value="1"/>
</dbReference>
<proteinExistence type="predicted"/>
<evidence type="ECO:0000313" key="2">
    <source>
        <dbReference type="Proteomes" id="UP001156903"/>
    </source>
</evidence>
<accession>A0ABQ6C4J5</accession>